<gene>
    <name evidence="7" type="ORF">IAD20_06955</name>
</gene>
<dbReference type="Pfam" id="PF00092">
    <property type="entry name" value="VWA"/>
    <property type="match status" value="1"/>
</dbReference>
<keyword evidence="4 5" id="KW-0472">Membrane</keyword>
<evidence type="ECO:0000256" key="3">
    <source>
        <dbReference type="ARBA" id="ARBA00022989"/>
    </source>
</evidence>
<dbReference type="PROSITE" id="PS50234">
    <property type="entry name" value="VWFA"/>
    <property type="match status" value="1"/>
</dbReference>
<name>A0A9D1M529_9PROT</name>
<evidence type="ECO:0000256" key="1">
    <source>
        <dbReference type="ARBA" id="ARBA00022475"/>
    </source>
</evidence>
<dbReference type="InterPro" id="IPR050768">
    <property type="entry name" value="UPF0353/GerABKA_families"/>
</dbReference>
<organism evidence="7 8">
    <name type="scientific">Candidatus Scatocola faecipullorum</name>
    <dbReference type="NCBI Taxonomy" id="2840917"/>
    <lineage>
        <taxon>Bacteria</taxon>
        <taxon>Pseudomonadati</taxon>
        <taxon>Pseudomonadota</taxon>
        <taxon>Alphaproteobacteria</taxon>
        <taxon>Rhodospirillales</taxon>
        <taxon>Rhodospirillaceae</taxon>
        <taxon>Rhodospirillaceae incertae sedis</taxon>
        <taxon>Candidatus Scatocola</taxon>
    </lineage>
</organism>
<evidence type="ECO:0000313" key="8">
    <source>
        <dbReference type="Proteomes" id="UP000824107"/>
    </source>
</evidence>
<dbReference type="InterPro" id="IPR036465">
    <property type="entry name" value="vWFA_dom_sf"/>
</dbReference>
<evidence type="ECO:0000259" key="6">
    <source>
        <dbReference type="PROSITE" id="PS50234"/>
    </source>
</evidence>
<dbReference type="InterPro" id="IPR002035">
    <property type="entry name" value="VWF_A"/>
</dbReference>
<dbReference type="AlphaFoldDB" id="A0A9D1M529"/>
<keyword evidence="1" id="KW-1003">Cell membrane</keyword>
<proteinExistence type="predicted"/>
<dbReference type="SMART" id="SM00327">
    <property type="entry name" value="VWA"/>
    <property type="match status" value="1"/>
</dbReference>
<dbReference type="PANTHER" id="PTHR22550">
    <property type="entry name" value="SPORE GERMINATION PROTEIN"/>
    <property type="match status" value="1"/>
</dbReference>
<dbReference type="Gene3D" id="3.40.50.410">
    <property type="entry name" value="von Willebrand factor, type A domain"/>
    <property type="match status" value="1"/>
</dbReference>
<reference evidence="7" key="1">
    <citation type="submission" date="2020-10" db="EMBL/GenBank/DDBJ databases">
        <authorList>
            <person name="Gilroy R."/>
        </authorList>
    </citation>
    <scope>NUCLEOTIDE SEQUENCE</scope>
    <source>
        <strain evidence="7">ChiW3-316</strain>
    </source>
</reference>
<dbReference type="Proteomes" id="UP000824107">
    <property type="component" value="Unassembled WGS sequence"/>
</dbReference>
<feature type="transmembrane region" description="Helical" evidence="5">
    <location>
        <begin position="312"/>
        <end position="330"/>
    </location>
</feature>
<evidence type="ECO:0000256" key="2">
    <source>
        <dbReference type="ARBA" id="ARBA00022692"/>
    </source>
</evidence>
<feature type="domain" description="VWFA" evidence="6">
    <location>
        <begin position="100"/>
        <end position="293"/>
    </location>
</feature>
<evidence type="ECO:0000313" key="7">
    <source>
        <dbReference type="EMBL" id="HIU53804.1"/>
    </source>
</evidence>
<keyword evidence="3 5" id="KW-1133">Transmembrane helix</keyword>
<evidence type="ECO:0000256" key="4">
    <source>
        <dbReference type="ARBA" id="ARBA00023136"/>
    </source>
</evidence>
<dbReference type="PANTHER" id="PTHR22550:SF5">
    <property type="entry name" value="LEUCINE ZIPPER PROTEIN 4"/>
    <property type="match status" value="1"/>
</dbReference>
<reference evidence="7" key="2">
    <citation type="journal article" date="2021" name="PeerJ">
        <title>Extensive microbial diversity within the chicken gut microbiome revealed by metagenomics and culture.</title>
        <authorList>
            <person name="Gilroy R."/>
            <person name="Ravi A."/>
            <person name="Getino M."/>
            <person name="Pursley I."/>
            <person name="Horton D.L."/>
            <person name="Alikhan N.F."/>
            <person name="Baker D."/>
            <person name="Gharbi K."/>
            <person name="Hall N."/>
            <person name="Watson M."/>
            <person name="Adriaenssens E.M."/>
            <person name="Foster-Nyarko E."/>
            <person name="Jarju S."/>
            <person name="Secka A."/>
            <person name="Antonio M."/>
            <person name="Oren A."/>
            <person name="Chaudhuri R.R."/>
            <person name="La Ragione R."/>
            <person name="Hildebrand F."/>
            <person name="Pallen M.J."/>
        </authorList>
    </citation>
    <scope>NUCLEOTIDE SEQUENCE</scope>
    <source>
        <strain evidence="7">ChiW3-316</strain>
    </source>
</reference>
<keyword evidence="2 5" id="KW-0812">Transmembrane</keyword>
<evidence type="ECO:0000256" key="5">
    <source>
        <dbReference type="SAM" id="Phobius"/>
    </source>
</evidence>
<comment type="caution">
    <text evidence="7">The sequence shown here is derived from an EMBL/GenBank/DDBJ whole genome shotgun (WGS) entry which is preliminary data.</text>
</comment>
<sequence length="337" mass="36469">MMQFACPLAFAALLLPLIVWYAVPAAKGLHGDALRVPFLRDLAKINLKSGSIWGGLSADNAKLFSPVRLAVYLIYALVITALARPQWVGEPVRVHNFSRDILLVMDISTSMEEPDFTLNGRPVSRLSAVKKVAGEFIDKRGEDRIGLVLFGTRAYLQAPITFDKAAVKQILYAMQAGMAGNSTAIGDALGLALKSLKDSGNLDKKIIILLTDGENNDGSVTLPQAVKLAKEAGVKIYTIGVGGDGSDFASFFGLRMGVGGVDEAGLRQIARDTEGTYFRAKNTASLQKVYAAIDELEPTENEDTFVQEVREFYYIPLLAALALAAFLVLLKRRADNV</sequence>
<accession>A0A9D1M529</accession>
<protein>
    <submittedName>
        <fullName evidence="7">VWA domain-containing protein</fullName>
    </submittedName>
</protein>
<dbReference type="EMBL" id="DVNC01000049">
    <property type="protein sequence ID" value="HIU53804.1"/>
    <property type="molecule type" value="Genomic_DNA"/>
</dbReference>
<dbReference type="SUPFAM" id="SSF53300">
    <property type="entry name" value="vWA-like"/>
    <property type="match status" value="1"/>
</dbReference>